<name>A0A6J5KNM1_9CAUD</name>
<proteinExistence type="predicted"/>
<protein>
    <recommendedName>
        <fullName evidence="2">Intramolecular chaperone auto-processing domain containing protein</fullName>
    </recommendedName>
</protein>
<reference evidence="1" key="1">
    <citation type="submission" date="2020-04" db="EMBL/GenBank/DDBJ databases">
        <authorList>
            <person name="Chiriac C."/>
            <person name="Salcher M."/>
            <person name="Ghai R."/>
            <person name="Kavagutti S V."/>
        </authorList>
    </citation>
    <scope>NUCLEOTIDE SEQUENCE</scope>
</reference>
<dbReference type="EMBL" id="LR796171">
    <property type="protein sequence ID" value="CAB4123431.1"/>
    <property type="molecule type" value="Genomic_DNA"/>
</dbReference>
<gene>
    <name evidence="1" type="ORF">UFOVP43_12</name>
</gene>
<evidence type="ECO:0000313" key="1">
    <source>
        <dbReference type="EMBL" id="CAB4123431.1"/>
    </source>
</evidence>
<organism evidence="1">
    <name type="scientific">uncultured Caudovirales phage</name>
    <dbReference type="NCBI Taxonomy" id="2100421"/>
    <lineage>
        <taxon>Viruses</taxon>
        <taxon>Duplodnaviria</taxon>
        <taxon>Heunggongvirae</taxon>
        <taxon>Uroviricota</taxon>
        <taxon>Caudoviricetes</taxon>
        <taxon>Peduoviridae</taxon>
        <taxon>Maltschvirus</taxon>
        <taxon>Maltschvirus maltsch</taxon>
    </lineage>
</organism>
<evidence type="ECO:0008006" key="2">
    <source>
        <dbReference type="Google" id="ProtNLM"/>
    </source>
</evidence>
<accession>A0A6J5KNM1</accession>
<sequence length="585" mass="57158">MATQLSQLSPELLAQFAQQGIGSDVLSSYGADNPFQGATTWSPTQINGYQAITQPIYANQGMADNPDQTVTGHELSGYATSADGNIYSYDTSGKLTGVTKQDSGNGMLGSLVGMGLSMAFPEFAPLIMGGTSLAQGGSLTDALKAGLLTYGGQQLMGAMGNNTPSDIGVSQTQAPLDSSFDQYLSPQGATSYPVSPGYTPADYSLGSTPVDGMGGAQGIQANPNANLADMGGGQGLTNATSANLAGMGGGQGITGLASGGGTIGATGVNTGGSVLGTNAATGQTLGTALNNINTGITNPSISTTGGLDLTNNLTGGTLGAGATSVTGATTGATGATVGAGATGATAATGAAGGTGALGTGLTAAQLATLGTGVAGALTGANTNSAISNAQAIQNAAAAKSAGTLGDIYNTQMGSLAPYQATGQAGLTGINANMPYFQHQFDTADLNSNLAPNYAFQLGQGQQANQRAANVGGGALSGNTLTGLNRYTQDYAGNAYQQAFNNYNNQRNNIYNTLSGIAGIGGTANSQAIGAGNTYGTNLTNLNTGLAAAQAGATVGQAQNTSNTISNLGNAATLAALLGQKNTVGQ</sequence>